<accession>A0A317L785</accession>
<organism evidence="1 2">
    <name type="scientific">Gracilibacillus dipsosauri</name>
    <dbReference type="NCBI Taxonomy" id="178340"/>
    <lineage>
        <taxon>Bacteria</taxon>
        <taxon>Bacillati</taxon>
        <taxon>Bacillota</taxon>
        <taxon>Bacilli</taxon>
        <taxon>Bacillales</taxon>
        <taxon>Bacillaceae</taxon>
        <taxon>Gracilibacillus</taxon>
    </lineage>
</organism>
<dbReference type="Proteomes" id="UP000245624">
    <property type="component" value="Unassembled WGS sequence"/>
</dbReference>
<reference evidence="1 2" key="1">
    <citation type="submission" date="2018-05" db="EMBL/GenBank/DDBJ databases">
        <title>Genomic analysis of Gracilibacillus dipsosauri DD1 reveals novel features of a salt-tolerant amylase.</title>
        <authorList>
            <person name="Deutch C.E."/>
            <person name="Yang S."/>
        </authorList>
    </citation>
    <scope>NUCLEOTIDE SEQUENCE [LARGE SCALE GENOMIC DNA]</scope>
    <source>
        <strain evidence="1 2">DD1</strain>
    </source>
</reference>
<evidence type="ECO:0000313" key="2">
    <source>
        <dbReference type="Proteomes" id="UP000245624"/>
    </source>
</evidence>
<dbReference type="InterPro" id="IPR008929">
    <property type="entry name" value="Chondroitin_lyas"/>
</dbReference>
<dbReference type="Gene3D" id="1.50.10.100">
    <property type="entry name" value="Chondroitin AC/alginate lyase"/>
    <property type="match status" value="1"/>
</dbReference>
<sequence>MLAFIEKEAECFLTNRAKEPSFQSFRHFHKNGDRQLFESEYFDRRKRLTTFGLLSYLHPNEFIYIEELENQIWQICQEFTWCLPAHLHMEREGQTYEDYRISQSLHYSIDLFAAETAFTLAEIHHIFQDRLDPFLIEKIKIEIDRRVIAIYLDNGPYEWEEATHNWAAVCAGSIGAAALYLVSDRSVLRSILARVFQTMECYLQGFEEDGACTEGYSYWQYGFGYFLYFLDLYEQATGETSRLLSRDKVHKIAQFQQNIFLSSNFVVNFSDAIPMAKPMLGFSHYLYHKWNDIHLPAREHGQFQIIDHCGRWAPAFRELSWYDSKLPGNNWPEKTVLFDESMIFLSRISIYAFAAKGGHNAEPHNHNDIGHFILLGGNEIFLKDLGAGQYHKDYFNDKRYDFICTSAAGHSIPIINGKFQRDGKEYKAIPLKSDFSKDEDIWQLALEQTYPEPTLLAYNRRFHWKKTAKPRLFLTDVFQFKKQPSSIIESFILEDRSYRLFDDYILFEGEEQSLKFIFDSQLTPIIEQQFFTNHQGEQEGFLRVQFPLVDLEQEIEVIFTLEFC</sequence>
<evidence type="ECO:0000313" key="1">
    <source>
        <dbReference type="EMBL" id="PWU69649.1"/>
    </source>
</evidence>
<keyword evidence="2" id="KW-1185">Reference proteome</keyword>
<gene>
    <name evidence="1" type="ORF">DLJ74_05365</name>
</gene>
<evidence type="ECO:0008006" key="3">
    <source>
        <dbReference type="Google" id="ProtNLM"/>
    </source>
</evidence>
<dbReference type="Gene3D" id="2.70.98.70">
    <property type="match status" value="1"/>
</dbReference>
<dbReference type="PANTHER" id="PTHR38045:SF1">
    <property type="entry name" value="HEPARINASE II_III-LIKE PROTEIN"/>
    <property type="match status" value="1"/>
</dbReference>
<dbReference type="OrthoDB" id="9793856at2"/>
<name>A0A317L785_9BACI</name>
<protein>
    <recommendedName>
        <fullName evidence="3">Heparinase</fullName>
    </recommendedName>
</protein>
<comment type="caution">
    <text evidence="1">The sequence shown here is derived from an EMBL/GenBank/DDBJ whole genome shotgun (WGS) entry which is preliminary data.</text>
</comment>
<dbReference type="PANTHER" id="PTHR38045">
    <property type="entry name" value="CHROMOSOME 1, WHOLE GENOME SHOTGUN SEQUENCE"/>
    <property type="match status" value="1"/>
</dbReference>
<proteinExistence type="predicted"/>
<dbReference type="SUPFAM" id="SSF48230">
    <property type="entry name" value="Chondroitin AC/alginate lyase"/>
    <property type="match status" value="1"/>
</dbReference>
<dbReference type="AlphaFoldDB" id="A0A317L785"/>
<dbReference type="EMBL" id="QGTD01000005">
    <property type="protein sequence ID" value="PWU69649.1"/>
    <property type="molecule type" value="Genomic_DNA"/>
</dbReference>